<dbReference type="InterPro" id="IPR052162">
    <property type="entry name" value="Sensor_kinase/Photoreceptor"/>
</dbReference>
<dbReference type="SMART" id="SM00387">
    <property type="entry name" value="HATPase_c"/>
    <property type="match status" value="1"/>
</dbReference>
<dbReference type="InterPro" id="IPR000014">
    <property type="entry name" value="PAS"/>
</dbReference>
<feature type="compositionally biased region" description="Low complexity" evidence="6">
    <location>
        <begin position="355"/>
        <end position="380"/>
    </location>
</feature>
<keyword evidence="11" id="KW-1185">Reference proteome</keyword>
<evidence type="ECO:0000256" key="3">
    <source>
        <dbReference type="ARBA" id="ARBA00022553"/>
    </source>
</evidence>
<protein>
    <recommendedName>
        <fullName evidence="2">histidine kinase</fullName>
        <ecNumber evidence="2">2.7.13.3</ecNumber>
    </recommendedName>
</protein>
<dbReference type="InterPro" id="IPR000700">
    <property type="entry name" value="PAS-assoc_C"/>
</dbReference>
<dbReference type="PROSITE" id="PS50112">
    <property type="entry name" value="PAS"/>
    <property type="match status" value="2"/>
</dbReference>
<feature type="domain" description="Histidine kinase" evidence="7">
    <location>
        <begin position="494"/>
        <end position="708"/>
    </location>
</feature>
<dbReference type="Gene3D" id="3.30.450.40">
    <property type="match status" value="1"/>
</dbReference>
<dbReference type="PANTHER" id="PTHR43304">
    <property type="entry name" value="PHYTOCHROME-LIKE PROTEIN CPH1"/>
    <property type="match status" value="1"/>
</dbReference>
<evidence type="ECO:0000256" key="1">
    <source>
        <dbReference type="ARBA" id="ARBA00000085"/>
    </source>
</evidence>
<organism evidence="10 11">
    <name type="scientific">Natronobacterium haloterrestre</name>
    <name type="common">Halobiforma haloterrestris</name>
    <dbReference type="NCBI Taxonomy" id="148448"/>
    <lineage>
        <taxon>Archaea</taxon>
        <taxon>Methanobacteriati</taxon>
        <taxon>Methanobacteriota</taxon>
        <taxon>Stenosarchaea group</taxon>
        <taxon>Halobacteria</taxon>
        <taxon>Halobacteriales</taxon>
        <taxon>Natrialbaceae</taxon>
        <taxon>Natronobacterium</taxon>
    </lineage>
</organism>
<dbReference type="InterPro" id="IPR005467">
    <property type="entry name" value="His_kinase_dom"/>
</dbReference>
<dbReference type="Pfam" id="PF00989">
    <property type="entry name" value="PAS"/>
    <property type="match status" value="1"/>
</dbReference>
<evidence type="ECO:0000256" key="2">
    <source>
        <dbReference type="ARBA" id="ARBA00012438"/>
    </source>
</evidence>
<dbReference type="InterPro" id="IPR013767">
    <property type="entry name" value="PAS_fold"/>
</dbReference>
<dbReference type="InterPro" id="IPR035965">
    <property type="entry name" value="PAS-like_dom_sf"/>
</dbReference>
<dbReference type="OrthoDB" id="8127at2157"/>
<dbReference type="Proteomes" id="UP000199161">
    <property type="component" value="Unassembled WGS sequence"/>
</dbReference>
<dbReference type="SMART" id="SM00091">
    <property type="entry name" value="PAS"/>
    <property type="match status" value="2"/>
</dbReference>
<feature type="domain" description="PAS" evidence="8">
    <location>
        <begin position="27"/>
        <end position="82"/>
    </location>
</feature>
<evidence type="ECO:0000259" key="9">
    <source>
        <dbReference type="PROSITE" id="PS50113"/>
    </source>
</evidence>
<accession>A0A1I1GDZ1</accession>
<dbReference type="InterPro" id="IPR036097">
    <property type="entry name" value="HisK_dim/P_sf"/>
</dbReference>
<keyword evidence="5" id="KW-0418">Kinase</keyword>
<dbReference type="Pfam" id="PF01590">
    <property type="entry name" value="GAF"/>
    <property type="match status" value="1"/>
</dbReference>
<dbReference type="InterPro" id="IPR003661">
    <property type="entry name" value="HisK_dim/P_dom"/>
</dbReference>
<evidence type="ECO:0000256" key="5">
    <source>
        <dbReference type="ARBA" id="ARBA00022777"/>
    </source>
</evidence>
<keyword evidence="4" id="KW-0808">Transferase</keyword>
<dbReference type="GO" id="GO:0006355">
    <property type="term" value="P:regulation of DNA-templated transcription"/>
    <property type="evidence" value="ECO:0007669"/>
    <property type="project" value="InterPro"/>
</dbReference>
<dbReference type="InterPro" id="IPR029016">
    <property type="entry name" value="GAF-like_dom_sf"/>
</dbReference>
<dbReference type="PROSITE" id="PS50109">
    <property type="entry name" value="HIS_KIN"/>
    <property type="match status" value="1"/>
</dbReference>
<dbReference type="AlphaFoldDB" id="A0A1I1GDZ1"/>
<dbReference type="SMART" id="SM00065">
    <property type="entry name" value="GAF"/>
    <property type="match status" value="1"/>
</dbReference>
<dbReference type="CDD" id="cd00130">
    <property type="entry name" value="PAS"/>
    <property type="match status" value="2"/>
</dbReference>
<dbReference type="GO" id="GO:0000155">
    <property type="term" value="F:phosphorelay sensor kinase activity"/>
    <property type="evidence" value="ECO:0007669"/>
    <property type="project" value="InterPro"/>
</dbReference>
<dbReference type="Gene3D" id="1.10.287.130">
    <property type="match status" value="1"/>
</dbReference>
<dbReference type="RefSeq" id="WP_089787478.1">
    <property type="nucleotide sequence ID" value="NZ_FOKW01000004.1"/>
</dbReference>
<dbReference type="PROSITE" id="PS50113">
    <property type="entry name" value="PAC"/>
    <property type="match status" value="1"/>
</dbReference>
<gene>
    <name evidence="10" type="ORF">SAMN05444422_104129</name>
</gene>
<feature type="region of interest" description="Disordered" evidence="6">
    <location>
        <begin position="352"/>
        <end position="385"/>
    </location>
</feature>
<proteinExistence type="predicted"/>
<feature type="compositionally biased region" description="Basic and acidic residues" evidence="6">
    <location>
        <begin position="9"/>
        <end position="21"/>
    </location>
</feature>
<feature type="region of interest" description="Disordered" evidence="6">
    <location>
        <begin position="1"/>
        <end position="27"/>
    </location>
</feature>
<dbReference type="CDD" id="cd00082">
    <property type="entry name" value="HisKA"/>
    <property type="match status" value="1"/>
</dbReference>
<name>A0A1I1GDZ1_NATHA</name>
<sequence length="715" mass="77324">MGSGPPSRPSDERDDRSESDRSAPAVAPIRVDRLLSAADVTGFRATPDGTIVEATAAFASLTGYDRSELRGRPLESILDEEELPLASLVDDPAEPASRRLSIRTAADTVVPAEVHLEPFRPGGDESWIAGIVDPDPGPSNGSTAPSQAADADLSYGKTFRALADALPDGIIVLDTDSDIRYANPAVERILGHAPEELVGSSKVTIIPPRLRRTHLQALQRYLETGERNLNWPYVELPGQHADGHEVPLGVSINDFVYEGERYFVGLFRDITPRREAERALKEKVAQLESVAYLGERALDPSDVDSLLEEAAELVDAGLDTDCCAVFELGGDAARIDPERFHLRASAGRTDLIERSSANANPNANANEGTTGAGASAGSSEPEPDPAMALAREALEATEPVVLDASGFEPPGTADEVTSTVAVPIGSAADPWGVLEIYDAETDPDEFADHDLDFLESVASLLATGIERREYERRLNETVDELEASNERLEQFAYAVSHDLEEPLRMISSYLQLVERRYGDELDADGREFIEFAVDGADRMKEMIDGLLAYSRIDTRGEPFEPVDLEAVLEDVTTDIGVLIADSDAQLAVEPLPVVEGDASQLRQLFQNLVSNAIKYSGDEPPRIDVTATRDGDRWAVTVRDEGIGIEPDARDRIFRVFQRGDRGHDVEDGTGIGLAIARRIVDRHGGEISVESEPGEWTAVTVTLPGVESGPDPIP</sequence>
<evidence type="ECO:0000256" key="6">
    <source>
        <dbReference type="SAM" id="MobiDB-lite"/>
    </source>
</evidence>
<dbReference type="NCBIfam" id="TIGR00229">
    <property type="entry name" value="sensory_box"/>
    <property type="match status" value="1"/>
</dbReference>
<dbReference type="Gene3D" id="3.30.450.20">
    <property type="entry name" value="PAS domain"/>
    <property type="match status" value="2"/>
</dbReference>
<dbReference type="SMART" id="SM00388">
    <property type="entry name" value="HisKA"/>
    <property type="match status" value="1"/>
</dbReference>
<evidence type="ECO:0000259" key="7">
    <source>
        <dbReference type="PROSITE" id="PS50109"/>
    </source>
</evidence>
<dbReference type="EC" id="2.7.13.3" evidence="2"/>
<evidence type="ECO:0000313" key="11">
    <source>
        <dbReference type="Proteomes" id="UP000199161"/>
    </source>
</evidence>
<feature type="domain" description="PAS" evidence="8">
    <location>
        <begin position="155"/>
        <end position="225"/>
    </location>
</feature>
<dbReference type="Pfam" id="PF02518">
    <property type="entry name" value="HATPase_c"/>
    <property type="match status" value="1"/>
</dbReference>
<dbReference type="InterPro" id="IPR003594">
    <property type="entry name" value="HATPase_dom"/>
</dbReference>
<dbReference type="EMBL" id="FOKW01000004">
    <property type="protein sequence ID" value="SFC07330.1"/>
    <property type="molecule type" value="Genomic_DNA"/>
</dbReference>
<dbReference type="SUPFAM" id="SSF55781">
    <property type="entry name" value="GAF domain-like"/>
    <property type="match status" value="1"/>
</dbReference>
<dbReference type="SUPFAM" id="SSF55874">
    <property type="entry name" value="ATPase domain of HSP90 chaperone/DNA topoisomerase II/histidine kinase"/>
    <property type="match status" value="1"/>
</dbReference>
<evidence type="ECO:0000313" key="10">
    <source>
        <dbReference type="EMBL" id="SFC07330.1"/>
    </source>
</evidence>
<dbReference type="FunFam" id="3.30.565.10:FF:000006">
    <property type="entry name" value="Sensor histidine kinase WalK"/>
    <property type="match status" value="1"/>
</dbReference>
<reference evidence="11" key="1">
    <citation type="submission" date="2016-10" db="EMBL/GenBank/DDBJ databases">
        <authorList>
            <person name="Varghese N."/>
            <person name="Submissions S."/>
        </authorList>
    </citation>
    <scope>NUCLEOTIDE SEQUENCE [LARGE SCALE GENOMIC DNA]</scope>
    <source>
        <strain evidence="11">DSM 13078</strain>
    </source>
</reference>
<dbReference type="PRINTS" id="PR00344">
    <property type="entry name" value="BCTRLSENSOR"/>
</dbReference>
<dbReference type="InterPro" id="IPR036890">
    <property type="entry name" value="HATPase_C_sf"/>
</dbReference>
<dbReference type="InterPro" id="IPR003018">
    <property type="entry name" value="GAF"/>
</dbReference>
<dbReference type="SUPFAM" id="SSF55785">
    <property type="entry name" value="PYP-like sensor domain (PAS domain)"/>
    <property type="match status" value="2"/>
</dbReference>
<evidence type="ECO:0000259" key="8">
    <source>
        <dbReference type="PROSITE" id="PS50112"/>
    </source>
</evidence>
<dbReference type="Pfam" id="PF13426">
    <property type="entry name" value="PAS_9"/>
    <property type="match status" value="1"/>
</dbReference>
<evidence type="ECO:0000256" key="4">
    <source>
        <dbReference type="ARBA" id="ARBA00022679"/>
    </source>
</evidence>
<dbReference type="InterPro" id="IPR004358">
    <property type="entry name" value="Sig_transdc_His_kin-like_C"/>
</dbReference>
<dbReference type="SUPFAM" id="SSF47384">
    <property type="entry name" value="Homodimeric domain of signal transducing histidine kinase"/>
    <property type="match status" value="1"/>
</dbReference>
<feature type="domain" description="PAC" evidence="9">
    <location>
        <begin position="227"/>
        <end position="282"/>
    </location>
</feature>
<keyword evidence="3" id="KW-0597">Phosphoprotein</keyword>
<dbReference type="PANTHER" id="PTHR43304:SF1">
    <property type="entry name" value="PAC DOMAIN-CONTAINING PROTEIN"/>
    <property type="match status" value="1"/>
</dbReference>
<dbReference type="Pfam" id="PF00512">
    <property type="entry name" value="HisKA"/>
    <property type="match status" value="1"/>
</dbReference>
<comment type="catalytic activity">
    <reaction evidence="1">
        <text>ATP + protein L-histidine = ADP + protein N-phospho-L-histidine.</text>
        <dbReference type="EC" id="2.7.13.3"/>
    </reaction>
</comment>
<dbReference type="Gene3D" id="3.30.565.10">
    <property type="entry name" value="Histidine kinase-like ATPase, C-terminal domain"/>
    <property type="match status" value="1"/>
</dbReference>